<organism evidence="13 14">
    <name type="scientific">Cerrena zonata</name>
    <dbReference type="NCBI Taxonomy" id="2478898"/>
    <lineage>
        <taxon>Eukaryota</taxon>
        <taxon>Fungi</taxon>
        <taxon>Dikarya</taxon>
        <taxon>Basidiomycota</taxon>
        <taxon>Agaricomycotina</taxon>
        <taxon>Agaricomycetes</taxon>
        <taxon>Polyporales</taxon>
        <taxon>Cerrenaceae</taxon>
        <taxon>Cerrena</taxon>
    </lineage>
</organism>
<evidence type="ECO:0000256" key="5">
    <source>
        <dbReference type="ARBA" id="ARBA00022692"/>
    </source>
</evidence>
<evidence type="ECO:0000313" key="13">
    <source>
        <dbReference type="EMBL" id="KAK7682346.1"/>
    </source>
</evidence>
<comment type="subcellular location">
    <subcellularLocation>
        <location evidence="2">Membrane</location>
        <topology evidence="2">Single-pass membrane protein</topology>
    </subcellularLocation>
</comment>
<dbReference type="EMBL" id="JASBNA010000036">
    <property type="protein sequence ID" value="KAK7682346.1"/>
    <property type="molecule type" value="Genomic_DNA"/>
</dbReference>
<dbReference type="InterPro" id="IPR036396">
    <property type="entry name" value="Cyt_P450_sf"/>
</dbReference>
<keyword evidence="14" id="KW-1185">Reference proteome</keyword>
<evidence type="ECO:0000256" key="7">
    <source>
        <dbReference type="ARBA" id="ARBA00022989"/>
    </source>
</evidence>
<feature type="transmembrane region" description="Helical" evidence="12">
    <location>
        <begin position="6"/>
        <end position="26"/>
    </location>
</feature>
<comment type="cofactor">
    <cofactor evidence="1">
        <name>heme</name>
        <dbReference type="ChEBI" id="CHEBI:30413"/>
    </cofactor>
</comment>
<dbReference type="AlphaFoldDB" id="A0AAW0FNC2"/>
<protein>
    <recommendedName>
        <fullName evidence="15">Cytochrome P450</fullName>
    </recommendedName>
</protein>
<gene>
    <name evidence="13" type="ORF">QCA50_014551</name>
</gene>
<dbReference type="GO" id="GO:0016705">
    <property type="term" value="F:oxidoreductase activity, acting on paired donors, with incorporation or reduction of molecular oxygen"/>
    <property type="evidence" value="ECO:0007669"/>
    <property type="project" value="InterPro"/>
</dbReference>
<keyword evidence="5 12" id="KW-0812">Transmembrane</keyword>
<keyword evidence="6" id="KW-0479">Metal-binding</keyword>
<evidence type="ECO:0000256" key="2">
    <source>
        <dbReference type="ARBA" id="ARBA00004167"/>
    </source>
</evidence>
<evidence type="ECO:0000256" key="4">
    <source>
        <dbReference type="ARBA" id="ARBA00022617"/>
    </source>
</evidence>
<dbReference type="PANTHER" id="PTHR46300">
    <property type="entry name" value="P450, PUTATIVE (EUROFUNG)-RELATED-RELATED"/>
    <property type="match status" value="1"/>
</dbReference>
<dbReference type="GO" id="GO:0020037">
    <property type="term" value="F:heme binding"/>
    <property type="evidence" value="ECO:0007669"/>
    <property type="project" value="InterPro"/>
</dbReference>
<dbReference type="GO" id="GO:0016020">
    <property type="term" value="C:membrane"/>
    <property type="evidence" value="ECO:0007669"/>
    <property type="project" value="UniProtKB-SubCell"/>
</dbReference>
<reference evidence="13 14" key="1">
    <citation type="submission" date="2022-09" db="EMBL/GenBank/DDBJ databases">
        <authorList>
            <person name="Palmer J.M."/>
        </authorList>
    </citation>
    <scope>NUCLEOTIDE SEQUENCE [LARGE SCALE GENOMIC DNA]</scope>
    <source>
        <strain evidence="13 14">DSM 7382</strain>
    </source>
</reference>
<dbReference type="InterPro" id="IPR050364">
    <property type="entry name" value="Cytochrome_P450_fung"/>
</dbReference>
<evidence type="ECO:0000256" key="9">
    <source>
        <dbReference type="ARBA" id="ARBA00023004"/>
    </source>
</evidence>
<comment type="similarity">
    <text evidence="3">Belongs to the cytochrome P450 family.</text>
</comment>
<keyword evidence="11 12" id="KW-0472">Membrane</keyword>
<keyword evidence="4" id="KW-0349">Heme</keyword>
<dbReference type="PANTHER" id="PTHR46300:SF7">
    <property type="entry name" value="P450, PUTATIVE (EUROFUNG)-RELATED"/>
    <property type="match status" value="1"/>
</dbReference>
<sequence>MIDTLSLYAFVATLFILTFSLLRRLFKMRYLGPLPPGPKGLPLLGNVMDMPTAHEWLTFSKWVQQWGNIIHLNTLGQSIIVISSYEEAVEMLDRKSSIYSDRAVMVTADNIGLTPAASLIHYGDTFREYRRLMNKSLGTREATQKFHKLIENRR</sequence>
<keyword evidence="10" id="KW-0503">Monooxygenase</keyword>
<comment type="caution">
    <text evidence="13">The sequence shown here is derived from an EMBL/GenBank/DDBJ whole genome shotgun (WGS) entry which is preliminary data.</text>
</comment>
<name>A0AAW0FNC2_9APHY</name>
<accession>A0AAW0FNC2</accession>
<evidence type="ECO:0000256" key="6">
    <source>
        <dbReference type="ARBA" id="ARBA00022723"/>
    </source>
</evidence>
<evidence type="ECO:0000256" key="11">
    <source>
        <dbReference type="ARBA" id="ARBA00023136"/>
    </source>
</evidence>
<keyword evidence="7 12" id="KW-1133">Transmembrane helix</keyword>
<evidence type="ECO:0000256" key="3">
    <source>
        <dbReference type="ARBA" id="ARBA00010617"/>
    </source>
</evidence>
<evidence type="ECO:0000256" key="12">
    <source>
        <dbReference type="SAM" id="Phobius"/>
    </source>
</evidence>
<dbReference type="Proteomes" id="UP001385951">
    <property type="component" value="Unassembled WGS sequence"/>
</dbReference>
<evidence type="ECO:0000256" key="10">
    <source>
        <dbReference type="ARBA" id="ARBA00023033"/>
    </source>
</evidence>
<evidence type="ECO:0000256" key="8">
    <source>
        <dbReference type="ARBA" id="ARBA00023002"/>
    </source>
</evidence>
<dbReference type="InterPro" id="IPR001128">
    <property type="entry name" value="Cyt_P450"/>
</dbReference>
<dbReference type="SUPFAM" id="SSF48264">
    <property type="entry name" value="Cytochrome P450"/>
    <property type="match status" value="1"/>
</dbReference>
<evidence type="ECO:0000256" key="1">
    <source>
        <dbReference type="ARBA" id="ARBA00001971"/>
    </source>
</evidence>
<dbReference type="GO" id="GO:0004497">
    <property type="term" value="F:monooxygenase activity"/>
    <property type="evidence" value="ECO:0007669"/>
    <property type="project" value="UniProtKB-KW"/>
</dbReference>
<evidence type="ECO:0000313" key="14">
    <source>
        <dbReference type="Proteomes" id="UP001385951"/>
    </source>
</evidence>
<dbReference type="Gene3D" id="1.10.630.10">
    <property type="entry name" value="Cytochrome P450"/>
    <property type="match status" value="1"/>
</dbReference>
<dbReference type="Pfam" id="PF00067">
    <property type="entry name" value="p450"/>
    <property type="match status" value="1"/>
</dbReference>
<evidence type="ECO:0008006" key="15">
    <source>
        <dbReference type="Google" id="ProtNLM"/>
    </source>
</evidence>
<dbReference type="GO" id="GO:0005506">
    <property type="term" value="F:iron ion binding"/>
    <property type="evidence" value="ECO:0007669"/>
    <property type="project" value="InterPro"/>
</dbReference>
<keyword evidence="8" id="KW-0560">Oxidoreductase</keyword>
<keyword evidence="9" id="KW-0408">Iron</keyword>
<proteinExistence type="inferred from homology"/>